<evidence type="ECO:0000313" key="4">
    <source>
        <dbReference type="EMBL" id="GLY73425.1"/>
    </source>
</evidence>
<evidence type="ECO:0000313" key="6">
    <source>
        <dbReference type="Proteomes" id="UP001165074"/>
    </source>
</evidence>
<evidence type="ECO:0000313" key="5">
    <source>
        <dbReference type="EMBL" id="GLY84929.1"/>
    </source>
</evidence>
<evidence type="ECO:0000256" key="2">
    <source>
        <dbReference type="SAM" id="Phobius"/>
    </source>
</evidence>
<evidence type="ECO:0008006" key="7">
    <source>
        <dbReference type="Google" id="ProtNLM"/>
    </source>
</evidence>
<dbReference type="Proteomes" id="UP001165074">
    <property type="component" value="Unassembled WGS sequence"/>
</dbReference>
<keyword evidence="2" id="KW-0812">Transmembrane</keyword>
<feature type="signal peptide" evidence="3">
    <location>
        <begin position="1"/>
        <end position="31"/>
    </location>
</feature>
<gene>
    <name evidence="4" type="ORF">Airi01_016920</name>
    <name evidence="5" type="ORF">Airi02_028580</name>
</gene>
<dbReference type="PROSITE" id="PS51318">
    <property type="entry name" value="TAT"/>
    <property type="match status" value="1"/>
</dbReference>
<organism evidence="5 6">
    <name type="scientific">Actinoallomurus iriomotensis</name>
    <dbReference type="NCBI Taxonomy" id="478107"/>
    <lineage>
        <taxon>Bacteria</taxon>
        <taxon>Bacillati</taxon>
        <taxon>Actinomycetota</taxon>
        <taxon>Actinomycetes</taxon>
        <taxon>Streptosporangiales</taxon>
        <taxon>Thermomonosporaceae</taxon>
        <taxon>Actinoallomurus</taxon>
    </lineage>
</organism>
<feature type="chain" id="PRO_5041194660" description="TPM domain-containing protein" evidence="3">
    <location>
        <begin position="32"/>
        <end position="232"/>
    </location>
</feature>
<evidence type="ECO:0000256" key="3">
    <source>
        <dbReference type="SAM" id="SignalP"/>
    </source>
</evidence>
<dbReference type="EMBL" id="BSTJ01000001">
    <property type="protein sequence ID" value="GLY73425.1"/>
    <property type="molecule type" value="Genomic_DNA"/>
</dbReference>
<keyword evidence="2" id="KW-0472">Membrane</keyword>
<dbReference type="InterPro" id="IPR006311">
    <property type="entry name" value="TAT_signal"/>
</dbReference>
<evidence type="ECO:0000256" key="1">
    <source>
        <dbReference type="SAM" id="MobiDB-lite"/>
    </source>
</evidence>
<reference evidence="5" key="2">
    <citation type="submission" date="2023-03" db="EMBL/GenBank/DDBJ databases">
        <title>Actinoallomurus iriomotensis NBRC 103684.</title>
        <authorList>
            <person name="Ichikawa N."/>
            <person name="Sato H."/>
            <person name="Tonouchi N."/>
        </authorList>
    </citation>
    <scope>NUCLEOTIDE SEQUENCE</scope>
    <source>
        <strain evidence="5">NBRC 103684</strain>
    </source>
</reference>
<dbReference type="AlphaFoldDB" id="A0A9W6S0L4"/>
<dbReference type="RefSeq" id="WP_285571214.1">
    <property type="nucleotide sequence ID" value="NZ_BSTJ01000001.1"/>
</dbReference>
<dbReference type="Proteomes" id="UP001165135">
    <property type="component" value="Unassembled WGS sequence"/>
</dbReference>
<comment type="caution">
    <text evidence="5">The sequence shown here is derived from an EMBL/GenBank/DDBJ whole genome shotgun (WGS) entry which is preliminary data.</text>
</comment>
<keyword evidence="3" id="KW-0732">Signal</keyword>
<accession>A0A9W6S0L4</accession>
<name>A0A9W6S0L4_9ACTN</name>
<feature type="transmembrane region" description="Helical" evidence="2">
    <location>
        <begin position="193"/>
        <end position="214"/>
    </location>
</feature>
<protein>
    <recommendedName>
        <fullName evidence="7">TPM domain-containing protein</fullName>
    </recommendedName>
</protein>
<reference evidence="4" key="1">
    <citation type="submission" date="2023-03" db="EMBL/GenBank/DDBJ databases">
        <title>Actinoallomurus iriomotensis NBRC 103681.</title>
        <authorList>
            <person name="Ichikawa N."/>
            <person name="Sato H."/>
            <person name="Tonouchi N."/>
        </authorList>
    </citation>
    <scope>NUCLEOTIDE SEQUENCE</scope>
    <source>
        <strain evidence="4">NBRC 103681</strain>
    </source>
</reference>
<feature type="region of interest" description="Disordered" evidence="1">
    <location>
        <begin position="152"/>
        <end position="186"/>
    </location>
</feature>
<keyword evidence="6" id="KW-1185">Reference proteome</keyword>
<sequence>MDLRARRALLPALLAAALLMMLGWHAVPARADTIDPELVAESVSEDGYYVDSSASYLKSDADLDKLRAAIEGAGRAGVVVLPAGASTAAVVSRLRQEPNRTYVILTGTRLQAFSNSLPSAKVNGLLSRARKAGNPKSEVLTFLDLMSGKHPAVTPRKKAAEQPSAAASAGGATDQPSTTPVAASKKDSGGNGVLYGIVGVVVVLVLAIGGFFLWRRKQGSSGGPGPDAPAAI</sequence>
<proteinExistence type="predicted"/>
<dbReference type="EMBL" id="BSTK01000003">
    <property type="protein sequence ID" value="GLY84929.1"/>
    <property type="molecule type" value="Genomic_DNA"/>
</dbReference>
<keyword evidence="2" id="KW-1133">Transmembrane helix</keyword>